<dbReference type="EMBL" id="JAWQEG010005258">
    <property type="protein sequence ID" value="KAK3858607.1"/>
    <property type="molecule type" value="Genomic_DNA"/>
</dbReference>
<proteinExistence type="predicted"/>
<evidence type="ECO:0000313" key="2">
    <source>
        <dbReference type="Proteomes" id="UP001286313"/>
    </source>
</evidence>
<comment type="caution">
    <text evidence="1">The sequence shown here is derived from an EMBL/GenBank/DDBJ whole genome shotgun (WGS) entry which is preliminary data.</text>
</comment>
<reference evidence="1" key="1">
    <citation type="submission" date="2023-10" db="EMBL/GenBank/DDBJ databases">
        <title>Genome assemblies of two species of porcelain crab, Petrolisthes cinctipes and Petrolisthes manimaculis (Anomura: Porcellanidae).</title>
        <authorList>
            <person name="Angst P."/>
        </authorList>
    </citation>
    <scope>NUCLEOTIDE SEQUENCE</scope>
    <source>
        <strain evidence="1">PB745_01</strain>
        <tissue evidence="1">Gill</tissue>
    </source>
</reference>
<protein>
    <submittedName>
        <fullName evidence="1">Uncharacterized protein</fullName>
    </submittedName>
</protein>
<dbReference type="AlphaFoldDB" id="A0AAE1BWZ3"/>
<dbReference type="Proteomes" id="UP001286313">
    <property type="component" value="Unassembled WGS sequence"/>
</dbReference>
<accession>A0AAE1BWZ3</accession>
<keyword evidence="2" id="KW-1185">Reference proteome</keyword>
<gene>
    <name evidence="1" type="ORF">Pcinc_035214</name>
</gene>
<organism evidence="1 2">
    <name type="scientific">Petrolisthes cinctipes</name>
    <name type="common">Flat porcelain crab</name>
    <dbReference type="NCBI Taxonomy" id="88211"/>
    <lineage>
        <taxon>Eukaryota</taxon>
        <taxon>Metazoa</taxon>
        <taxon>Ecdysozoa</taxon>
        <taxon>Arthropoda</taxon>
        <taxon>Crustacea</taxon>
        <taxon>Multicrustacea</taxon>
        <taxon>Malacostraca</taxon>
        <taxon>Eumalacostraca</taxon>
        <taxon>Eucarida</taxon>
        <taxon>Decapoda</taxon>
        <taxon>Pleocyemata</taxon>
        <taxon>Anomura</taxon>
        <taxon>Galatheoidea</taxon>
        <taxon>Porcellanidae</taxon>
        <taxon>Petrolisthes</taxon>
    </lineage>
</organism>
<sequence>MTSSLTSDFKLSGLGDLICMHVSSIPVQSLSKSLVRRSGGRSGCKYGGREFFGATVYVDSLIPPTTPTIIHLQPNANSQTDKQRWTIVSEEIKTSRLNLGKRSDPGLTCLPINK</sequence>
<name>A0AAE1BWZ3_PETCI</name>
<evidence type="ECO:0000313" key="1">
    <source>
        <dbReference type="EMBL" id="KAK3858607.1"/>
    </source>
</evidence>